<evidence type="ECO:0000259" key="5">
    <source>
        <dbReference type="PROSITE" id="PS50977"/>
    </source>
</evidence>
<evidence type="ECO:0000256" key="3">
    <source>
        <dbReference type="ARBA" id="ARBA00023163"/>
    </source>
</evidence>
<reference evidence="6 7" key="1">
    <citation type="submission" date="2018-03" db="EMBL/GenBank/DDBJ databases">
        <title>Draft Genome Sequences of the Obligatory Marine Myxobacteria Enhygromyxa salina SWB007.</title>
        <authorList>
            <person name="Poehlein A."/>
            <person name="Moghaddam J.A."/>
            <person name="Harms H."/>
            <person name="Alanjari M."/>
            <person name="Koenig G.M."/>
            <person name="Daniel R."/>
            <person name="Schaeberle T.F."/>
        </authorList>
    </citation>
    <scope>NUCLEOTIDE SEQUENCE [LARGE SCALE GENOMIC DNA]</scope>
    <source>
        <strain evidence="6 7">SWB007</strain>
    </source>
</reference>
<keyword evidence="2 4" id="KW-0238">DNA-binding</keyword>
<evidence type="ECO:0000256" key="4">
    <source>
        <dbReference type="PROSITE-ProRule" id="PRU00335"/>
    </source>
</evidence>
<dbReference type="InterPro" id="IPR009057">
    <property type="entry name" value="Homeodomain-like_sf"/>
</dbReference>
<organism evidence="6 7">
    <name type="scientific">Enhygromyxa salina</name>
    <dbReference type="NCBI Taxonomy" id="215803"/>
    <lineage>
        <taxon>Bacteria</taxon>
        <taxon>Pseudomonadati</taxon>
        <taxon>Myxococcota</taxon>
        <taxon>Polyangia</taxon>
        <taxon>Nannocystales</taxon>
        <taxon>Nannocystaceae</taxon>
        <taxon>Enhygromyxa</taxon>
    </lineage>
</organism>
<dbReference type="SUPFAM" id="SSF46689">
    <property type="entry name" value="Homeodomain-like"/>
    <property type="match status" value="1"/>
</dbReference>
<comment type="caution">
    <text evidence="6">The sequence shown here is derived from an EMBL/GenBank/DDBJ whole genome shotgun (WGS) entry which is preliminary data.</text>
</comment>
<protein>
    <submittedName>
        <fullName evidence="6">Fatty acid metabolism regulator protein</fullName>
    </submittedName>
</protein>
<keyword evidence="1" id="KW-0805">Transcription regulation</keyword>
<dbReference type="PANTHER" id="PTHR30055:SF234">
    <property type="entry name" value="HTH-TYPE TRANSCRIPTIONAL REGULATOR BETI"/>
    <property type="match status" value="1"/>
</dbReference>
<dbReference type="GO" id="GO:0003700">
    <property type="term" value="F:DNA-binding transcription factor activity"/>
    <property type="evidence" value="ECO:0007669"/>
    <property type="project" value="TreeGrafter"/>
</dbReference>
<evidence type="ECO:0000256" key="1">
    <source>
        <dbReference type="ARBA" id="ARBA00023015"/>
    </source>
</evidence>
<dbReference type="Gene3D" id="1.10.357.10">
    <property type="entry name" value="Tetracycline Repressor, domain 2"/>
    <property type="match status" value="1"/>
</dbReference>
<dbReference type="FunFam" id="1.10.10.60:FF:000141">
    <property type="entry name" value="TetR family transcriptional regulator"/>
    <property type="match status" value="1"/>
</dbReference>
<dbReference type="PROSITE" id="PS50977">
    <property type="entry name" value="HTH_TETR_2"/>
    <property type="match status" value="1"/>
</dbReference>
<accession>A0A2S9YPR3</accession>
<evidence type="ECO:0000313" key="7">
    <source>
        <dbReference type="Proteomes" id="UP000238823"/>
    </source>
</evidence>
<feature type="DNA-binding region" description="H-T-H motif" evidence="4">
    <location>
        <begin position="43"/>
        <end position="62"/>
    </location>
</feature>
<dbReference type="SUPFAM" id="SSF48498">
    <property type="entry name" value="Tetracyclin repressor-like, C-terminal domain"/>
    <property type="match status" value="1"/>
</dbReference>
<evidence type="ECO:0000313" key="6">
    <source>
        <dbReference type="EMBL" id="PRQ07085.1"/>
    </source>
</evidence>
<dbReference type="OrthoDB" id="9809994at2"/>
<feature type="domain" description="HTH tetR-type" evidence="5">
    <location>
        <begin position="20"/>
        <end position="80"/>
    </location>
</feature>
<dbReference type="GO" id="GO:0000976">
    <property type="term" value="F:transcription cis-regulatory region binding"/>
    <property type="evidence" value="ECO:0007669"/>
    <property type="project" value="TreeGrafter"/>
</dbReference>
<sequence length="209" mass="23118">MASAQPSKRSRRSVREESRAVYREAIVEAAMRIFGRTGFHETKIADIATEAGVATGTLYNYFSSKEEIFESILDDGRACLAAALAEKASVEDPLARMREVVKVMFEFLEEHGMLFTMYMQLGANPMDLKRANDAGDEEFRQQLLGLLAGSIAEAGERMRPDFSAETLAWVFGGLIHGAITEWIVGGCQPGLRTRTDTIMELFLNGATPR</sequence>
<dbReference type="InterPro" id="IPR036271">
    <property type="entry name" value="Tet_transcr_reg_TetR-rel_C_sf"/>
</dbReference>
<dbReference type="InterPro" id="IPR001647">
    <property type="entry name" value="HTH_TetR"/>
</dbReference>
<keyword evidence="3" id="KW-0804">Transcription</keyword>
<dbReference type="Proteomes" id="UP000238823">
    <property type="component" value="Unassembled WGS sequence"/>
</dbReference>
<proteinExistence type="predicted"/>
<dbReference type="PANTHER" id="PTHR30055">
    <property type="entry name" value="HTH-TYPE TRANSCRIPTIONAL REGULATOR RUTR"/>
    <property type="match status" value="1"/>
</dbReference>
<dbReference type="EMBL" id="PVNL01000059">
    <property type="protein sequence ID" value="PRQ07085.1"/>
    <property type="molecule type" value="Genomic_DNA"/>
</dbReference>
<dbReference type="PRINTS" id="PR00455">
    <property type="entry name" value="HTHTETR"/>
</dbReference>
<dbReference type="InterPro" id="IPR050109">
    <property type="entry name" value="HTH-type_TetR-like_transc_reg"/>
</dbReference>
<dbReference type="Pfam" id="PF00440">
    <property type="entry name" value="TetR_N"/>
    <property type="match status" value="1"/>
</dbReference>
<name>A0A2S9YPR3_9BACT</name>
<gene>
    <name evidence="6" type="primary">fadR_2</name>
    <name evidence="6" type="ORF">ENSA7_32240</name>
</gene>
<dbReference type="AlphaFoldDB" id="A0A2S9YPR3"/>
<evidence type="ECO:0000256" key="2">
    <source>
        <dbReference type="ARBA" id="ARBA00023125"/>
    </source>
</evidence>